<dbReference type="PANTHER" id="PTHR19359:SF150">
    <property type="entry name" value="CYTOCHROME B5"/>
    <property type="match status" value="1"/>
</dbReference>
<evidence type="ECO:0000256" key="12">
    <source>
        <dbReference type="ARBA" id="ARBA00038168"/>
    </source>
</evidence>
<dbReference type="PROSITE" id="PS00191">
    <property type="entry name" value="CYTOCHROME_B5_1"/>
    <property type="match status" value="1"/>
</dbReference>
<organism evidence="16">
    <name type="scientific">Cyberlindnera fabianii</name>
    <name type="common">Yeast</name>
    <name type="synonym">Hansenula fabianii</name>
    <dbReference type="NCBI Taxonomy" id="36022"/>
    <lineage>
        <taxon>Eukaryota</taxon>
        <taxon>Fungi</taxon>
        <taxon>Dikarya</taxon>
        <taxon>Ascomycota</taxon>
        <taxon>Saccharomycotina</taxon>
        <taxon>Saccharomycetes</taxon>
        <taxon>Phaffomycetales</taxon>
        <taxon>Phaffomycetaceae</taxon>
        <taxon>Cyberlindnera</taxon>
    </lineage>
</organism>
<name>A0A061B856_CYBFA</name>
<dbReference type="PhylomeDB" id="A0A061B856"/>
<feature type="domain" description="Cytochrome b5 heme-binding" evidence="15">
    <location>
        <begin position="2"/>
        <end position="78"/>
    </location>
</feature>
<dbReference type="OrthoDB" id="260519at2759"/>
<dbReference type="SMART" id="SM01117">
    <property type="entry name" value="Cyt-b5"/>
    <property type="match status" value="1"/>
</dbReference>
<dbReference type="InterPro" id="IPR018506">
    <property type="entry name" value="Cyt_B5_heme-BS"/>
</dbReference>
<dbReference type="GO" id="GO:0020037">
    <property type="term" value="F:heme binding"/>
    <property type="evidence" value="ECO:0007669"/>
    <property type="project" value="UniProtKB-UniRule"/>
</dbReference>
<keyword evidence="4 13" id="KW-0812">Transmembrane</keyword>
<reference evidence="16" key="1">
    <citation type="journal article" date="2014" name="Genome Announc.">
        <title>Genome sequence of the yeast Cyberlindnera fabianii (Hansenula fabianii).</title>
        <authorList>
            <person name="Freel K.C."/>
            <person name="Sarilar V."/>
            <person name="Neuveglise C."/>
            <person name="Devillers H."/>
            <person name="Friedrich A."/>
            <person name="Schacherer J."/>
        </authorList>
    </citation>
    <scope>NUCLEOTIDE SEQUENCE</scope>
    <source>
        <strain evidence="16">YJS4271</strain>
    </source>
</reference>
<dbReference type="PANTHER" id="PTHR19359">
    <property type="entry name" value="CYTOCHROME B5"/>
    <property type="match status" value="1"/>
</dbReference>
<dbReference type="EMBL" id="LK052904">
    <property type="protein sequence ID" value="CDR45537.1"/>
    <property type="molecule type" value="Genomic_DNA"/>
</dbReference>
<feature type="region of interest" description="Disordered" evidence="14">
    <location>
        <begin position="79"/>
        <end position="98"/>
    </location>
</feature>
<evidence type="ECO:0000256" key="6">
    <source>
        <dbReference type="ARBA" id="ARBA00022824"/>
    </source>
</evidence>
<evidence type="ECO:0000256" key="5">
    <source>
        <dbReference type="ARBA" id="ARBA00022723"/>
    </source>
</evidence>
<evidence type="ECO:0000256" key="9">
    <source>
        <dbReference type="ARBA" id="ARBA00023004"/>
    </source>
</evidence>
<keyword evidence="6" id="KW-0256">Endoplasmic reticulum</keyword>
<keyword evidence="10 13" id="KW-0472">Membrane</keyword>
<dbReference type="GO" id="GO:0005789">
    <property type="term" value="C:endoplasmic reticulum membrane"/>
    <property type="evidence" value="ECO:0007669"/>
    <property type="project" value="UniProtKB-SubCell"/>
</dbReference>
<gene>
    <name evidence="16" type="ORF">CYFA0S_19e00122g</name>
</gene>
<sequence length="124" mass="13199">MSKVYGFDEISKHNTKEDLWMVIDGKVYDCTAFLDEHPGGEEVMIDCGGIDATGPFDDIGHSEDAREMLVDMYVGDLDPKSAASTVSSSTPGSSATTGGEQNIGLIIAIVVILLAIIAYVVLNK</sequence>
<evidence type="ECO:0000256" key="8">
    <source>
        <dbReference type="ARBA" id="ARBA00022982"/>
    </source>
</evidence>
<dbReference type="InterPro" id="IPR050668">
    <property type="entry name" value="Cytochrome_b5"/>
</dbReference>
<keyword evidence="7" id="KW-0492">Microsome</keyword>
<evidence type="ECO:0000256" key="11">
    <source>
        <dbReference type="ARBA" id="ARBA00037877"/>
    </source>
</evidence>
<keyword evidence="2" id="KW-0813">Transport</keyword>
<evidence type="ECO:0000259" key="15">
    <source>
        <dbReference type="PROSITE" id="PS50255"/>
    </source>
</evidence>
<dbReference type="SUPFAM" id="SSF55856">
    <property type="entry name" value="Cytochrome b5-like heme/steroid binding domain"/>
    <property type="match status" value="1"/>
</dbReference>
<keyword evidence="3 13" id="KW-0349">Heme</keyword>
<dbReference type="VEuPathDB" id="FungiDB:BON22_1033"/>
<evidence type="ECO:0000256" key="13">
    <source>
        <dbReference type="RuleBase" id="RU362121"/>
    </source>
</evidence>
<protein>
    <submittedName>
        <fullName evidence="16">CYFA0S19e00122g1_1</fullName>
    </submittedName>
</protein>
<keyword evidence="5 13" id="KW-0479">Metal-binding</keyword>
<evidence type="ECO:0000256" key="1">
    <source>
        <dbReference type="ARBA" id="ARBA00004131"/>
    </source>
</evidence>
<evidence type="ECO:0000256" key="14">
    <source>
        <dbReference type="SAM" id="MobiDB-lite"/>
    </source>
</evidence>
<comment type="similarity">
    <text evidence="12 13">Belongs to the cytochrome b5 family.</text>
</comment>
<dbReference type="InterPro" id="IPR001199">
    <property type="entry name" value="Cyt_B5-like_heme/steroid-bd"/>
</dbReference>
<feature type="transmembrane region" description="Helical" evidence="13">
    <location>
        <begin position="103"/>
        <end position="122"/>
    </location>
</feature>
<dbReference type="GO" id="GO:0046872">
    <property type="term" value="F:metal ion binding"/>
    <property type="evidence" value="ECO:0007669"/>
    <property type="project" value="UniProtKB-UniRule"/>
</dbReference>
<evidence type="ECO:0000256" key="2">
    <source>
        <dbReference type="ARBA" id="ARBA00022448"/>
    </source>
</evidence>
<dbReference type="PROSITE" id="PS50255">
    <property type="entry name" value="CYTOCHROME_B5_2"/>
    <property type="match status" value="1"/>
</dbReference>
<comment type="subcellular location">
    <subcellularLocation>
        <location evidence="1">Endoplasmic reticulum membrane</location>
        <topology evidence="1">Single-pass membrane protein</topology>
        <orientation evidence="1">Cytoplasmic side</orientation>
    </subcellularLocation>
    <subcellularLocation>
        <location evidence="11">Microsome membrane</location>
        <topology evidence="11">Single-pass membrane protein</topology>
        <orientation evidence="11">Cytoplasmic side</orientation>
    </subcellularLocation>
</comment>
<dbReference type="AlphaFoldDB" id="A0A061B856"/>
<dbReference type="PRINTS" id="PR00363">
    <property type="entry name" value="CYTOCHROMEB5"/>
</dbReference>
<keyword evidence="9 13" id="KW-0408">Iron</keyword>
<evidence type="ECO:0000256" key="7">
    <source>
        <dbReference type="ARBA" id="ARBA00022848"/>
    </source>
</evidence>
<accession>A0A061B856</accession>
<proteinExistence type="inferred from homology"/>
<dbReference type="FunFam" id="3.10.120.10:FF:000002">
    <property type="entry name" value="Cytochrome b5 type B"/>
    <property type="match status" value="1"/>
</dbReference>
<keyword evidence="13" id="KW-1133">Transmembrane helix</keyword>
<evidence type="ECO:0000256" key="10">
    <source>
        <dbReference type="ARBA" id="ARBA00023136"/>
    </source>
</evidence>
<dbReference type="Pfam" id="PF00173">
    <property type="entry name" value="Cyt-b5"/>
    <property type="match status" value="1"/>
</dbReference>
<dbReference type="Gene3D" id="3.10.120.10">
    <property type="entry name" value="Cytochrome b5-like heme/steroid binding domain"/>
    <property type="match status" value="1"/>
</dbReference>
<evidence type="ECO:0000313" key="16">
    <source>
        <dbReference type="EMBL" id="CDR45537.1"/>
    </source>
</evidence>
<evidence type="ECO:0000256" key="3">
    <source>
        <dbReference type="ARBA" id="ARBA00022617"/>
    </source>
</evidence>
<keyword evidence="8" id="KW-0249">Electron transport</keyword>
<feature type="compositionally biased region" description="Low complexity" evidence="14">
    <location>
        <begin position="81"/>
        <end position="98"/>
    </location>
</feature>
<evidence type="ECO:0000256" key="4">
    <source>
        <dbReference type="ARBA" id="ARBA00022692"/>
    </source>
</evidence>
<dbReference type="InterPro" id="IPR036400">
    <property type="entry name" value="Cyt_B5-like_heme/steroid_sf"/>
</dbReference>